<reference evidence="7 8" key="1">
    <citation type="submission" date="2020-08" db="EMBL/GenBank/DDBJ databases">
        <title>Cohnella phylogeny.</title>
        <authorList>
            <person name="Dunlap C."/>
        </authorList>
    </citation>
    <scope>NUCLEOTIDE SEQUENCE [LARGE SCALE GENOMIC DNA]</scope>
    <source>
        <strain evidence="7 8">DSM 25239</strain>
    </source>
</reference>
<keyword evidence="3 6" id="KW-0812">Transmembrane</keyword>
<dbReference type="Proteomes" id="UP000553776">
    <property type="component" value="Unassembled WGS sequence"/>
</dbReference>
<dbReference type="EMBL" id="JACJVR010000080">
    <property type="protein sequence ID" value="MBB6693884.1"/>
    <property type="molecule type" value="Genomic_DNA"/>
</dbReference>
<evidence type="ECO:0000256" key="3">
    <source>
        <dbReference type="ARBA" id="ARBA00022692"/>
    </source>
</evidence>
<evidence type="ECO:0000256" key="5">
    <source>
        <dbReference type="ARBA" id="ARBA00023136"/>
    </source>
</evidence>
<dbReference type="PANTHER" id="PTHR33931:SF2">
    <property type="entry name" value="HOLIN-LIKE PROTEIN CIDA"/>
    <property type="match status" value="1"/>
</dbReference>
<organism evidence="7 8">
    <name type="scientific">Cohnella xylanilytica</name>
    <dbReference type="NCBI Taxonomy" id="557555"/>
    <lineage>
        <taxon>Bacteria</taxon>
        <taxon>Bacillati</taxon>
        <taxon>Bacillota</taxon>
        <taxon>Bacilli</taxon>
        <taxon>Bacillales</taxon>
        <taxon>Paenibacillaceae</taxon>
        <taxon>Cohnella</taxon>
    </lineage>
</organism>
<keyword evidence="5 6" id="KW-0472">Membrane</keyword>
<feature type="transmembrane region" description="Helical" evidence="6">
    <location>
        <begin position="107"/>
        <end position="128"/>
    </location>
</feature>
<comment type="subcellular location">
    <subcellularLocation>
        <location evidence="1">Cell membrane</location>
        <topology evidence="1">Multi-pass membrane protein</topology>
    </subcellularLocation>
</comment>
<evidence type="ECO:0000256" key="1">
    <source>
        <dbReference type="ARBA" id="ARBA00004651"/>
    </source>
</evidence>
<dbReference type="Pfam" id="PF03788">
    <property type="entry name" value="LrgA"/>
    <property type="match status" value="1"/>
</dbReference>
<evidence type="ECO:0000256" key="2">
    <source>
        <dbReference type="ARBA" id="ARBA00022475"/>
    </source>
</evidence>
<comment type="caution">
    <text evidence="7">The sequence shown here is derived from an EMBL/GenBank/DDBJ whole genome shotgun (WGS) entry which is preliminary data.</text>
</comment>
<gene>
    <name evidence="7" type="ORF">H7B90_21015</name>
</gene>
<accession>A0A841U742</accession>
<dbReference type="PANTHER" id="PTHR33931">
    <property type="entry name" value="HOLIN-LIKE PROTEIN CIDA-RELATED"/>
    <property type="match status" value="1"/>
</dbReference>
<dbReference type="GO" id="GO:0005886">
    <property type="term" value="C:plasma membrane"/>
    <property type="evidence" value="ECO:0007669"/>
    <property type="project" value="UniProtKB-SubCell"/>
</dbReference>
<feature type="transmembrane region" description="Helical" evidence="6">
    <location>
        <begin position="44"/>
        <end position="67"/>
    </location>
</feature>
<evidence type="ECO:0000313" key="7">
    <source>
        <dbReference type="EMBL" id="MBB6693884.1"/>
    </source>
</evidence>
<protein>
    <submittedName>
        <fullName evidence="7">CidA/LrgA family holin-like protein</fullName>
    </submittedName>
</protein>
<dbReference type="NCBIfam" id="NF002460">
    <property type="entry name" value="PRK01658.1"/>
    <property type="match status" value="1"/>
</dbReference>
<keyword evidence="2" id="KW-1003">Cell membrane</keyword>
<sequence length="140" mass="15310">MKSNVVYCLHNERGLRHVTKLLKTTAQVVFFIAFSKLADMLVEWLHLPIPGSILGILLLFALLKLGVIRLGWIELGTRWLLAEMLLFFIPSAVGIVDYGSLVADSGLRIAATIVVSTAAVMACSGWIGGRIAAFKEKKTI</sequence>
<keyword evidence="8" id="KW-1185">Reference proteome</keyword>
<proteinExistence type="predicted"/>
<dbReference type="AlphaFoldDB" id="A0A841U742"/>
<evidence type="ECO:0000256" key="4">
    <source>
        <dbReference type="ARBA" id="ARBA00022989"/>
    </source>
</evidence>
<evidence type="ECO:0000313" key="8">
    <source>
        <dbReference type="Proteomes" id="UP000553776"/>
    </source>
</evidence>
<feature type="transmembrane region" description="Helical" evidence="6">
    <location>
        <begin position="79"/>
        <end position="101"/>
    </location>
</feature>
<evidence type="ECO:0000256" key="6">
    <source>
        <dbReference type="SAM" id="Phobius"/>
    </source>
</evidence>
<dbReference type="InterPro" id="IPR005538">
    <property type="entry name" value="LrgA/CidA"/>
</dbReference>
<keyword evidence="4 6" id="KW-1133">Transmembrane helix</keyword>
<name>A0A841U742_9BACL</name>